<name>A0A8S1FBZ1_9PELO</name>
<dbReference type="EMBL" id="CADEPM010000009">
    <property type="protein sequence ID" value="CAB3409728.1"/>
    <property type="molecule type" value="Genomic_DNA"/>
</dbReference>
<dbReference type="AlphaFoldDB" id="A0A8S1FBZ1"/>
<dbReference type="OrthoDB" id="5805078at2759"/>
<evidence type="ECO:0000313" key="2">
    <source>
        <dbReference type="EMBL" id="CAB3409728.1"/>
    </source>
</evidence>
<evidence type="ECO:0000256" key="1">
    <source>
        <dbReference type="SAM" id="MobiDB-lite"/>
    </source>
</evidence>
<sequence>MSSKKSRPVEELEAALFFFKWSRTALETYAKTIKINYLKKLIEHCTRTRIDDDANILNYNGISSDPKNLIDDSKDAKKRLEAAKKRMGTSQIPDSDEDDYFKPNKIVSLVELACLYRIKALLKMCEELTKLMARMATWLDENRSLLRKFANLISILPDCRRIFESVCGVGEVFRLLSIDWTKCDQSKFLVPSKDDYTSEENYELVIVDAKNYCPHLITKINYFRQINEILKNLPPQFLYAENYRKLSRRTMKLLECPPKNDHSFPMISSIRNDTKTKSSSKKQKAPIATKSEKYQSR</sequence>
<gene>
    <name evidence="2" type="ORF">CBOVIS_LOCUS11344</name>
</gene>
<accession>A0A8S1FBZ1</accession>
<protein>
    <submittedName>
        <fullName evidence="2">Uncharacterized protein</fullName>
    </submittedName>
</protein>
<keyword evidence="3" id="KW-1185">Reference proteome</keyword>
<feature type="region of interest" description="Disordered" evidence="1">
    <location>
        <begin position="264"/>
        <end position="297"/>
    </location>
</feature>
<evidence type="ECO:0000313" key="3">
    <source>
        <dbReference type="Proteomes" id="UP000494206"/>
    </source>
</evidence>
<dbReference type="Proteomes" id="UP000494206">
    <property type="component" value="Unassembled WGS sequence"/>
</dbReference>
<proteinExistence type="predicted"/>
<organism evidence="2 3">
    <name type="scientific">Caenorhabditis bovis</name>
    <dbReference type="NCBI Taxonomy" id="2654633"/>
    <lineage>
        <taxon>Eukaryota</taxon>
        <taxon>Metazoa</taxon>
        <taxon>Ecdysozoa</taxon>
        <taxon>Nematoda</taxon>
        <taxon>Chromadorea</taxon>
        <taxon>Rhabditida</taxon>
        <taxon>Rhabditina</taxon>
        <taxon>Rhabditomorpha</taxon>
        <taxon>Rhabditoidea</taxon>
        <taxon>Rhabditidae</taxon>
        <taxon>Peloderinae</taxon>
        <taxon>Caenorhabditis</taxon>
    </lineage>
</organism>
<reference evidence="2 3" key="1">
    <citation type="submission" date="2020-04" db="EMBL/GenBank/DDBJ databases">
        <authorList>
            <person name="Laetsch R D."/>
            <person name="Stevens L."/>
            <person name="Kumar S."/>
            <person name="Blaxter L. M."/>
        </authorList>
    </citation>
    <scope>NUCLEOTIDE SEQUENCE [LARGE SCALE GENOMIC DNA]</scope>
</reference>
<comment type="caution">
    <text evidence="2">The sequence shown here is derived from an EMBL/GenBank/DDBJ whole genome shotgun (WGS) entry which is preliminary data.</text>
</comment>